<evidence type="ECO:0000313" key="2">
    <source>
        <dbReference type="Proteomes" id="UP000245938"/>
    </source>
</evidence>
<dbReference type="Proteomes" id="UP000245938">
    <property type="component" value="Unassembled WGS sequence"/>
</dbReference>
<proteinExistence type="predicted"/>
<name>A0A2U3AGS1_9BACL</name>
<evidence type="ECO:0000313" key="1">
    <source>
        <dbReference type="EMBL" id="PWI23743.1"/>
    </source>
</evidence>
<protein>
    <submittedName>
        <fullName evidence="1">Uncharacterized protein</fullName>
    </submittedName>
</protein>
<reference evidence="1 2" key="1">
    <citation type="submission" date="2018-05" db="EMBL/GenBank/DDBJ databases">
        <title>Kurthia sibirica genome sequence.</title>
        <authorList>
            <person name="Maclea K.S."/>
            <person name="Goen A.E."/>
        </authorList>
    </citation>
    <scope>NUCLEOTIDE SEQUENCE [LARGE SCALE GENOMIC DNA]</scope>
    <source>
        <strain evidence="1 2">ATCC 49154</strain>
    </source>
</reference>
<sequence length="140" mass="16374">MPKLVKNIITFYHSKPENLEDTKEILYSEPTILNDVMNLLVEFYPSNSALRTRKEFESSLVKGSLNYQLNADEPNTFSISFATEKLFEAEILEALKFLCSTYVSYVVDYEIHLSSIKHNRKYEITYKDFTKQVVNKIIQD</sequence>
<gene>
    <name evidence="1" type="ORF">DEX24_15735</name>
</gene>
<dbReference type="EMBL" id="QFVR01000031">
    <property type="protein sequence ID" value="PWI23743.1"/>
    <property type="molecule type" value="Genomic_DNA"/>
</dbReference>
<comment type="caution">
    <text evidence="1">The sequence shown here is derived from an EMBL/GenBank/DDBJ whole genome shotgun (WGS) entry which is preliminary data.</text>
</comment>
<accession>A0A2U3AGS1</accession>
<organism evidence="1 2">
    <name type="scientific">Kurthia sibirica</name>
    <dbReference type="NCBI Taxonomy" id="202750"/>
    <lineage>
        <taxon>Bacteria</taxon>
        <taxon>Bacillati</taxon>
        <taxon>Bacillota</taxon>
        <taxon>Bacilli</taxon>
        <taxon>Bacillales</taxon>
        <taxon>Caryophanaceae</taxon>
        <taxon>Kurthia</taxon>
    </lineage>
</organism>
<dbReference type="AlphaFoldDB" id="A0A2U3AGS1"/>
<keyword evidence="2" id="KW-1185">Reference proteome</keyword>
<dbReference type="RefSeq" id="WP_109307346.1">
    <property type="nucleotide sequence ID" value="NZ_BJUF01000079.1"/>
</dbReference>